<reference evidence="10" key="1">
    <citation type="journal article" date="2019" name="Int. J. Syst. Evol. Microbiol.">
        <title>The Global Catalogue of Microorganisms (GCM) 10K type strain sequencing project: providing services to taxonomists for standard genome sequencing and annotation.</title>
        <authorList>
            <consortium name="The Broad Institute Genomics Platform"/>
            <consortium name="The Broad Institute Genome Sequencing Center for Infectious Disease"/>
            <person name="Wu L."/>
            <person name="Ma J."/>
        </authorList>
    </citation>
    <scope>NUCLEOTIDE SEQUENCE [LARGE SCALE GENOMIC DNA]</scope>
    <source>
        <strain evidence="10">CGMCC 4.7132</strain>
    </source>
</reference>
<dbReference type="PANTHER" id="PTHR33885">
    <property type="entry name" value="PHAGE SHOCK PROTEIN C"/>
    <property type="match status" value="1"/>
</dbReference>
<feature type="compositionally biased region" description="Low complexity" evidence="6">
    <location>
        <begin position="376"/>
        <end position="393"/>
    </location>
</feature>
<keyword evidence="4 7" id="KW-1133">Transmembrane helix</keyword>
<keyword evidence="3 7" id="KW-0812">Transmembrane</keyword>
<evidence type="ECO:0000256" key="1">
    <source>
        <dbReference type="ARBA" id="ARBA00004162"/>
    </source>
</evidence>
<keyword evidence="2" id="KW-1003">Cell membrane</keyword>
<dbReference type="Proteomes" id="UP001596004">
    <property type="component" value="Unassembled WGS sequence"/>
</dbReference>
<evidence type="ECO:0000313" key="9">
    <source>
        <dbReference type="EMBL" id="MFC4535076.1"/>
    </source>
</evidence>
<accession>A0ABV9CP63</accession>
<feature type="transmembrane region" description="Helical" evidence="7">
    <location>
        <begin position="467"/>
        <end position="486"/>
    </location>
</feature>
<feature type="transmembrane region" description="Helical" evidence="7">
    <location>
        <begin position="98"/>
        <end position="118"/>
    </location>
</feature>
<dbReference type="EMBL" id="JBHSFP010000028">
    <property type="protein sequence ID" value="MFC4535076.1"/>
    <property type="molecule type" value="Genomic_DNA"/>
</dbReference>
<comment type="subcellular location">
    <subcellularLocation>
        <location evidence="1">Cell membrane</location>
        <topology evidence="1">Single-pass membrane protein</topology>
    </subcellularLocation>
</comment>
<feature type="compositionally biased region" description="Low complexity" evidence="6">
    <location>
        <begin position="295"/>
        <end position="344"/>
    </location>
</feature>
<feature type="region of interest" description="Disordered" evidence="6">
    <location>
        <begin position="376"/>
        <end position="461"/>
    </location>
</feature>
<feature type="region of interest" description="Disordered" evidence="6">
    <location>
        <begin position="295"/>
        <end position="363"/>
    </location>
</feature>
<dbReference type="PANTHER" id="PTHR33885:SF3">
    <property type="entry name" value="PHAGE SHOCK PROTEIN C"/>
    <property type="match status" value="1"/>
</dbReference>
<feature type="transmembrane region" description="Helical" evidence="7">
    <location>
        <begin position="124"/>
        <end position="141"/>
    </location>
</feature>
<protein>
    <submittedName>
        <fullName evidence="9">PspC domain-containing protein</fullName>
    </submittedName>
</protein>
<dbReference type="InterPro" id="IPR052027">
    <property type="entry name" value="PspC"/>
</dbReference>
<evidence type="ECO:0000256" key="5">
    <source>
        <dbReference type="ARBA" id="ARBA00023136"/>
    </source>
</evidence>
<evidence type="ECO:0000256" key="7">
    <source>
        <dbReference type="SAM" id="Phobius"/>
    </source>
</evidence>
<feature type="compositionally biased region" description="Low complexity" evidence="6">
    <location>
        <begin position="201"/>
        <end position="274"/>
    </location>
</feature>
<dbReference type="InterPro" id="IPR007168">
    <property type="entry name" value="Phageshock_PspC_N"/>
</dbReference>
<evidence type="ECO:0000256" key="3">
    <source>
        <dbReference type="ARBA" id="ARBA00022692"/>
    </source>
</evidence>
<evidence type="ECO:0000256" key="2">
    <source>
        <dbReference type="ARBA" id="ARBA00022475"/>
    </source>
</evidence>
<feature type="transmembrane region" description="Helical" evidence="7">
    <location>
        <begin position="50"/>
        <end position="77"/>
    </location>
</feature>
<keyword evidence="10" id="KW-1185">Reference proteome</keyword>
<feature type="domain" description="Phage shock protein PspC N-terminal" evidence="8">
    <location>
        <begin position="25"/>
        <end position="78"/>
    </location>
</feature>
<feature type="transmembrane region" description="Helical" evidence="7">
    <location>
        <begin position="523"/>
        <end position="542"/>
    </location>
</feature>
<gene>
    <name evidence="9" type="ORF">ACFO60_30310</name>
</gene>
<feature type="transmembrane region" description="Helical" evidence="7">
    <location>
        <begin position="498"/>
        <end position="516"/>
    </location>
</feature>
<evidence type="ECO:0000256" key="4">
    <source>
        <dbReference type="ARBA" id="ARBA00022989"/>
    </source>
</evidence>
<sequence>MNDARGPGATMEPGSFAPVNEERVLMRSDEGRMLTGVCAGLGRYTGMDPVIFRVGFAALVIGSGIGIMLYVAAFLLMRNKNGGPGYVEQWSRRVFDTETVMALLAAIFALGLIINLAADGISTATVVVGTLLAITLLAAHARGVDLPALARSLPERARGRRGTRPAPDNWLGHPFGGAQPYPSQPFPSQPFPSQPYPSQPYPSYSDAAPGAPFTGTPAASAPPAGAAFSGAPAAAPPTTAAPFPDTAAAPFPEATAASARPAAPSAGAPQAGRPSDAARTETLSFDAPADVTRVQAPPADAPAGAPGGQAPPSDAVPSDAVPSDAVPPSAVPPAAAAASAQPAAGLRSETGAAPASGSATESPYRRLADLAEEALAASRRAGRAPSGPGVAAGHGSTPYEPAATPAGSPRYGDGRLTGGGFDSSGEPFAPRGPYRPYDSSRQYEPPAWVYGRPPRTATARRDRPKSFIGGITVFLALMVGGIMVAAQSSSSTLNPPVIGGAMLITIGAGLLIATWFGRGAGLVATGTIVSLLLVAGTTMNGIPKKIGTYTWEPLDSAQAVRTYSVGIGDGTLDLRSTKFVPGSLTRFDASVSVGELKVIVPRTARVKVFGYARLGDVTIEHVVQGGADVHHDKVLEPDVKPSGAVPVIELHVKAGIGDVEVSRAAA</sequence>
<dbReference type="RefSeq" id="WP_380846966.1">
    <property type="nucleotide sequence ID" value="NZ_JBHSFP010000028.1"/>
</dbReference>
<feature type="region of interest" description="Disordered" evidence="6">
    <location>
        <begin position="155"/>
        <end position="279"/>
    </location>
</feature>
<name>A0ABV9CP63_9ACTN</name>
<evidence type="ECO:0000313" key="10">
    <source>
        <dbReference type="Proteomes" id="UP001596004"/>
    </source>
</evidence>
<feature type="compositionally biased region" description="Pro residues" evidence="6">
    <location>
        <begin position="182"/>
        <end position="200"/>
    </location>
</feature>
<evidence type="ECO:0000259" key="8">
    <source>
        <dbReference type="Pfam" id="PF04024"/>
    </source>
</evidence>
<comment type="caution">
    <text evidence="9">The sequence shown here is derived from an EMBL/GenBank/DDBJ whole genome shotgun (WGS) entry which is preliminary data.</text>
</comment>
<dbReference type="Pfam" id="PF04024">
    <property type="entry name" value="PspC"/>
    <property type="match status" value="1"/>
</dbReference>
<organism evidence="9 10">
    <name type="scientific">Sphaerisporangium dianthi</name>
    <dbReference type="NCBI Taxonomy" id="1436120"/>
    <lineage>
        <taxon>Bacteria</taxon>
        <taxon>Bacillati</taxon>
        <taxon>Actinomycetota</taxon>
        <taxon>Actinomycetes</taxon>
        <taxon>Streptosporangiales</taxon>
        <taxon>Streptosporangiaceae</taxon>
        <taxon>Sphaerisporangium</taxon>
    </lineage>
</organism>
<proteinExistence type="predicted"/>
<keyword evidence="5 7" id="KW-0472">Membrane</keyword>
<evidence type="ECO:0000256" key="6">
    <source>
        <dbReference type="SAM" id="MobiDB-lite"/>
    </source>
</evidence>